<dbReference type="PANTHER" id="PTHR21047">
    <property type="entry name" value="DTDP-6-DEOXY-D-GLUCOSE-3,5 EPIMERASE"/>
    <property type="match status" value="1"/>
</dbReference>
<proteinExistence type="inferred from homology"/>
<name>A0A1F8H6H0_9BACT</name>
<dbReference type="Pfam" id="PF00908">
    <property type="entry name" value="dTDP_sugar_isom"/>
    <property type="match status" value="1"/>
</dbReference>
<dbReference type="InterPro" id="IPR011051">
    <property type="entry name" value="RmlC_Cupin_sf"/>
</dbReference>
<comment type="function">
    <text evidence="3">Catalyzes the epimerization of the C3' and C5'positions of dTDP-6-deoxy-D-xylo-4-hexulose, forming dTDP-6-deoxy-L-lyxo-4-hexulose.</text>
</comment>
<dbReference type="GO" id="GO:0008830">
    <property type="term" value="F:dTDP-4-dehydrorhamnose 3,5-epimerase activity"/>
    <property type="evidence" value="ECO:0007669"/>
    <property type="project" value="UniProtKB-UniRule"/>
</dbReference>
<dbReference type="EMBL" id="MGKS01000013">
    <property type="protein sequence ID" value="OGN32509.1"/>
    <property type="molecule type" value="Genomic_DNA"/>
</dbReference>
<comment type="caution">
    <text evidence="4">The sequence shown here is derived from an EMBL/GenBank/DDBJ whole genome shotgun (WGS) entry which is preliminary data.</text>
</comment>
<dbReference type="SUPFAM" id="SSF51182">
    <property type="entry name" value="RmlC-like cupins"/>
    <property type="match status" value="1"/>
</dbReference>
<comment type="pathway">
    <text evidence="3">Carbohydrate biosynthesis; dTDP-L-rhamnose biosynthesis.</text>
</comment>
<dbReference type="GO" id="GO:0005829">
    <property type="term" value="C:cytosol"/>
    <property type="evidence" value="ECO:0007669"/>
    <property type="project" value="TreeGrafter"/>
</dbReference>
<dbReference type="InterPro" id="IPR000888">
    <property type="entry name" value="RmlC-like"/>
</dbReference>
<protein>
    <recommendedName>
        <fullName evidence="3">dTDP-4-dehydrorhamnose 3,5-epimerase</fullName>
        <ecNumber evidence="3">5.1.3.13</ecNumber>
    </recommendedName>
    <alternativeName>
        <fullName evidence="3">Thymidine diphospho-4-keto-rhamnose 3,5-epimerase</fullName>
    </alternativeName>
</protein>
<evidence type="ECO:0000256" key="2">
    <source>
        <dbReference type="PIRSR" id="PIRSR600888-3"/>
    </source>
</evidence>
<evidence type="ECO:0000256" key="1">
    <source>
        <dbReference type="PIRSR" id="PIRSR600888-1"/>
    </source>
</evidence>
<dbReference type="CDD" id="cd00438">
    <property type="entry name" value="cupin_RmlC"/>
    <property type="match status" value="1"/>
</dbReference>
<comment type="similarity">
    <text evidence="3">Belongs to the dTDP-4-dehydrorhamnose 3,5-epimerase family.</text>
</comment>
<feature type="active site" description="Proton donor" evidence="1">
    <location>
        <position position="132"/>
    </location>
</feature>
<dbReference type="GO" id="GO:0000271">
    <property type="term" value="P:polysaccharide biosynthetic process"/>
    <property type="evidence" value="ECO:0007669"/>
    <property type="project" value="TreeGrafter"/>
</dbReference>
<dbReference type="AlphaFoldDB" id="A0A1F8H6H0"/>
<sequence>MKVIKTKIEGLCVLELEPIQDRRGFFVKVFSEKELKKNKIDFKIREVNQSFNLKKGTIRGMHFQKAPKTEGKIVQCLKGRIFDAVIDLRPQSKTYRQWLTMELSDKNKKMILIPKNFAHGFQILTDQCEVQYFMSEFYSPEHASGLRWNDPAFNIPWPLKVSNISEKDQNWPLLD</sequence>
<dbReference type="Proteomes" id="UP000177676">
    <property type="component" value="Unassembled WGS sequence"/>
</dbReference>
<organism evidence="4 5">
    <name type="scientific">Candidatus Yanofskybacteria bacterium RIFCSPLOWO2_02_FULL_43_10b</name>
    <dbReference type="NCBI Taxonomy" id="1802704"/>
    <lineage>
        <taxon>Bacteria</taxon>
        <taxon>Candidatus Yanofskyibacteriota</taxon>
    </lineage>
</organism>
<dbReference type="PANTHER" id="PTHR21047:SF2">
    <property type="entry name" value="THYMIDINE DIPHOSPHO-4-KETO-RHAMNOSE 3,5-EPIMERASE"/>
    <property type="match status" value="1"/>
</dbReference>
<gene>
    <name evidence="4" type="ORF">A3I92_01895</name>
</gene>
<evidence type="ECO:0000313" key="5">
    <source>
        <dbReference type="Proteomes" id="UP000177676"/>
    </source>
</evidence>
<evidence type="ECO:0000313" key="4">
    <source>
        <dbReference type="EMBL" id="OGN32509.1"/>
    </source>
</evidence>
<reference evidence="4 5" key="1">
    <citation type="journal article" date="2016" name="Nat. Commun.">
        <title>Thousands of microbial genomes shed light on interconnected biogeochemical processes in an aquifer system.</title>
        <authorList>
            <person name="Anantharaman K."/>
            <person name="Brown C.T."/>
            <person name="Hug L.A."/>
            <person name="Sharon I."/>
            <person name="Castelle C.J."/>
            <person name="Probst A.J."/>
            <person name="Thomas B.C."/>
            <person name="Singh A."/>
            <person name="Wilkins M.J."/>
            <person name="Karaoz U."/>
            <person name="Brodie E.L."/>
            <person name="Williams K.H."/>
            <person name="Hubbard S.S."/>
            <person name="Banfield J.F."/>
        </authorList>
    </citation>
    <scope>NUCLEOTIDE SEQUENCE [LARGE SCALE GENOMIC DNA]</scope>
</reference>
<accession>A0A1F8H6H0</accession>
<dbReference type="EC" id="5.1.3.13" evidence="3"/>
<comment type="subunit">
    <text evidence="3">Homodimer.</text>
</comment>
<comment type="catalytic activity">
    <reaction evidence="3">
        <text>dTDP-4-dehydro-6-deoxy-alpha-D-glucose = dTDP-4-dehydro-beta-L-rhamnose</text>
        <dbReference type="Rhea" id="RHEA:16969"/>
        <dbReference type="ChEBI" id="CHEBI:57649"/>
        <dbReference type="ChEBI" id="CHEBI:62830"/>
        <dbReference type="EC" id="5.1.3.13"/>
    </reaction>
</comment>
<evidence type="ECO:0000256" key="3">
    <source>
        <dbReference type="RuleBase" id="RU364069"/>
    </source>
</evidence>
<feature type="active site" description="Proton acceptor" evidence="1">
    <location>
        <position position="62"/>
    </location>
</feature>
<feature type="site" description="Participates in a stacking interaction with the thymidine ring of dTDP-4-oxo-6-deoxyglucose" evidence="2">
    <location>
        <position position="138"/>
    </location>
</feature>
<dbReference type="InterPro" id="IPR014710">
    <property type="entry name" value="RmlC-like_jellyroll"/>
</dbReference>
<dbReference type="GO" id="GO:0019305">
    <property type="term" value="P:dTDP-rhamnose biosynthetic process"/>
    <property type="evidence" value="ECO:0007669"/>
    <property type="project" value="UniProtKB-UniRule"/>
</dbReference>
<dbReference type="NCBIfam" id="TIGR01221">
    <property type="entry name" value="rmlC"/>
    <property type="match status" value="1"/>
</dbReference>
<keyword evidence="3" id="KW-0413">Isomerase</keyword>
<dbReference type="UniPathway" id="UPA00124"/>
<dbReference type="Gene3D" id="2.60.120.10">
    <property type="entry name" value="Jelly Rolls"/>
    <property type="match status" value="1"/>
</dbReference>